<dbReference type="Gene3D" id="2.60.40.10">
    <property type="entry name" value="Immunoglobulins"/>
    <property type="match status" value="1"/>
</dbReference>
<organism evidence="2 3">
    <name type="scientific">Pocillopora damicornis</name>
    <name type="common">Cauliflower coral</name>
    <name type="synonym">Millepora damicornis</name>
    <dbReference type="NCBI Taxonomy" id="46731"/>
    <lineage>
        <taxon>Eukaryota</taxon>
        <taxon>Metazoa</taxon>
        <taxon>Cnidaria</taxon>
        <taxon>Anthozoa</taxon>
        <taxon>Hexacorallia</taxon>
        <taxon>Scleractinia</taxon>
        <taxon>Astrocoeniina</taxon>
        <taxon>Pocilloporidae</taxon>
        <taxon>Pocillopora</taxon>
    </lineage>
</organism>
<dbReference type="AlphaFoldDB" id="A0A3M6TFI2"/>
<feature type="domain" description="Ig-like" evidence="1">
    <location>
        <begin position="6"/>
        <end position="93"/>
    </location>
</feature>
<dbReference type="InterPro" id="IPR013098">
    <property type="entry name" value="Ig_I-set"/>
</dbReference>
<dbReference type="STRING" id="46731.A0A3M6TFI2"/>
<sequence>MEGSPPTFIKSLKNKTIREGKGLSLTCSVTGKPKPRIKWKKDGRTIPIDDRRITIRNMHKLRIKNAGPQDSGIYHCFAKNRHGQSNSEKAKVTVLRSISSKRQAIKKDLFDMQ</sequence>
<name>A0A3M6TFI2_POCDA</name>
<dbReference type="InterPro" id="IPR003599">
    <property type="entry name" value="Ig_sub"/>
</dbReference>
<dbReference type="PROSITE" id="PS50835">
    <property type="entry name" value="IG_LIKE"/>
    <property type="match status" value="1"/>
</dbReference>
<dbReference type="InterPro" id="IPR007110">
    <property type="entry name" value="Ig-like_dom"/>
</dbReference>
<accession>A0A3M6TFI2</accession>
<dbReference type="OrthoDB" id="2431000at2759"/>
<dbReference type="Pfam" id="PF07679">
    <property type="entry name" value="I-set"/>
    <property type="match status" value="1"/>
</dbReference>
<dbReference type="Proteomes" id="UP000275408">
    <property type="component" value="Unassembled WGS sequence"/>
</dbReference>
<dbReference type="SUPFAM" id="SSF48726">
    <property type="entry name" value="Immunoglobulin"/>
    <property type="match status" value="1"/>
</dbReference>
<proteinExistence type="predicted"/>
<dbReference type="PANTHER" id="PTHR47633:SF15">
    <property type="entry name" value="IG-LIKE DOMAIN-CONTAINING PROTEIN"/>
    <property type="match status" value="1"/>
</dbReference>
<dbReference type="InterPro" id="IPR036179">
    <property type="entry name" value="Ig-like_dom_sf"/>
</dbReference>
<dbReference type="InterPro" id="IPR013783">
    <property type="entry name" value="Ig-like_fold"/>
</dbReference>
<reference evidence="2 3" key="1">
    <citation type="journal article" date="2018" name="Sci. Rep.">
        <title>Comparative analysis of the Pocillopora damicornis genome highlights role of immune system in coral evolution.</title>
        <authorList>
            <person name="Cunning R."/>
            <person name="Bay R.A."/>
            <person name="Gillette P."/>
            <person name="Baker A.C."/>
            <person name="Traylor-Knowles N."/>
        </authorList>
    </citation>
    <scope>NUCLEOTIDE SEQUENCE [LARGE SCALE GENOMIC DNA]</scope>
    <source>
        <strain evidence="2">RSMAS</strain>
        <tissue evidence="2">Whole animal</tissue>
    </source>
</reference>
<dbReference type="SMART" id="SM00409">
    <property type="entry name" value="IG"/>
    <property type="match status" value="1"/>
</dbReference>
<dbReference type="FunFam" id="2.60.40.10:FF:000612">
    <property type="entry name" value="palladin isoform X1"/>
    <property type="match status" value="1"/>
</dbReference>
<evidence type="ECO:0000313" key="3">
    <source>
        <dbReference type="Proteomes" id="UP000275408"/>
    </source>
</evidence>
<dbReference type="PANTHER" id="PTHR47633">
    <property type="entry name" value="IMMUNOGLOBULIN"/>
    <property type="match status" value="1"/>
</dbReference>
<protein>
    <recommendedName>
        <fullName evidence="1">Ig-like domain-containing protein</fullName>
    </recommendedName>
</protein>
<keyword evidence="3" id="KW-1185">Reference proteome</keyword>
<evidence type="ECO:0000259" key="1">
    <source>
        <dbReference type="PROSITE" id="PS50835"/>
    </source>
</evidence>
<dbReference type="SMART" id="SM00408">
    <property type="entry name" value="IGc2"/>
    <property type="match status" value="1"/>
</dbReference>
<evidence type="ECO:0000313" key="2">
    <source>
        <dbReference type="EMBL" id="RMX40120.1"/>
    </source>
</evidence>
<dbReference type="InterPro" id="IPR003598">
    <property type="entry name" value="Ig_sub2"/>
</dbReference>
<gene>
    <name evidence="2" type="ORF">pdam_00002288</name>
</gene>
<comment type="caution">
    <text evidence="2">The sequence shown here is derived from an EMBL/GenBank/DDBJ whole genome shotgun (WGS) entry which is preliminary data.</text>
</comment>
<dbReference type="EMBL" id="RCHS01003687">
    <property type="protein sequence ID" value="RMX40120.1"/>
    <property type="molecule type" value="Genomic_DNA"/>
</dbReference>